<feature type="chain" id="PRO_5015212012" description="Cyclic di-GMP-binding protein" evidence="1">
    <location>
        <begin position="27"/>
        <end position="732"/>
    </location>
</feature>
<keyword evidence="1" id="KW-0997">Cell inner membrane</keyword>
<dbReference type="GO" id="GO:0030244">
    <property type="term" value="P:cellulose biosynthetic process"/>
    <property type="evidence" value="ECO:0007669"/>
    <property type="project" value="UniProtKB-KW"/>
</dbReference>
<reference evidence="2 3" key="1">
    <citation type="journal article" date="2016" name="Front. Microbiol.">
        <title>Genomic Resource of Rice Seed Associated Bacteria.</title>
        <authorList>
            <person name="Midha S."/>
            <person name="Bansal K."/>
            <person name="Sharma S."/>
            <person name="Kumar N."/>
            <person name="Patil P.P."/>
            <person name="Chaudhry V."/>
            <person name="Patil P.B."/>
        </authorList>
    </citation>
    <scope>NUCLEOTIDE SEQUENCE [LARGE SCALE GENOMIC DNA]</scope>
    <source>
        <strain evidence="2 3">NS331</strain>
    </source>
</reference>
<dbReference type="InterPro" id="IPR018513">
    <property type="entry name" value="Cell_synthase_bac"/>
</dbReference>
<dbReference type="Pfam" id="PF03170">
    <property type="entry name" value="BcsB"/>
    <property type="match status" value="1"/>
</dbReference>
<comment type="function">
    <text evidence="1">Binds the cellulose synthase activator, bis-(3'-5') cyclic diguanylic acid (c-di-GMP).</text>
</comment>
<dbReference type="GO" id="GO:0006011">
    <property type="term" value="P:UDP-alpha-D-glucose metabolic process"/>
    <property type="evidence" value="ECO:0007669"/>
    <property type="project" value="InterPro"/>
</dbReference>
<keyword evidence="1" id="KW-0732">Signal</keyword>
<evidence type="ECO:0000313" key="3">
    <source>
        <dbReference type="Proteomes" id="UP000072741"/>
    </source>
</evidence>
<keyword evidence="1" id="KW-1003">Cell membrane</keyword>
<evidence type="ECO:0000256" key="1">
    <source>
        <dbReference type="RuleBase" id="RU365021"/>
    </source>
</evidence>
<comment type="subcellular location">
    <subcellularLocation>
        <location evidence="1">Cell inner membrane</location>
    </subcellularLocation>
</comment>
<dbReference type="UniPathway" id="UPA00694"/>
<dbReference type="EMBL" id="LDSL01000249">
    <property type="protein sequence ID" value="KTT10325.1"/>
    <property type="molecule type" value="Genomic_DNA"/>
</dbReference>
<keyword evidence="1" id="KW-0973">c-di-GMP</keyword>
<dbReference type="Gene3D" id="2.60.120.260">
    <property type="entry name" value="Galactose-binding domain-like"/>
    <property type="match status" value="1"/>
</dbReference>
<comment type="caution">
    <text evidence="2">The sequence shown here is derived from an EMBL/GenBank/DDBJ whole genome shotgun (WGS) entry which is preliminary data.</text>
</comment>
<keyword evidence="1" id="KW-0472">Membrane</keyword>
<dbReference type="GO" id="GO:0005886">
    <property type="term" value="C:plasma membrane"/>
    <property type="evidence" value="ECO:0007669"/>
    <property type="project" value="UniProtKB-SubCell"/>
</dbReference>
<dbReference type="RefSeq" id="WP_058644588.1">
    <property type="nucleotide sequence ID" value="NZ_LDSL01000249.1"/>
</dbReference>
<feature type="signal peptide" evidence="1">
    <location>
        <begin position="1"/>
        <end position="26"/>
    </location>
</feature>
<comment type="similarity">
    <text evidence="1">Belongs to the AcsB/BcsB family.</text>
</comment>
<dbReference type="PATRIC" id="fig|433924.3.peg.2381"/>
<keyword evidence="1" id="KW-0135">Cellulose biosynthesis</keyword>
<dbReference type="AlphaFoldDB" id="A0A147GL21"/>
<feature type="transmembrane region" description="Helical" evidence="1">
    <location>
        <begin position="701"/>
        <end position="720"/>
    </location>
</feature>
<gene>
    <name evidence="2" type="ORF">NS331_25025</name>
</gene>
<keyword evidence="3" id="KW-1185">Reference proteome</keyword>
<evidence type="ECO:0000313" key="2">
    <source>
        <dbReference type="EMBL" id="KTT10325.1"/>
    </source>
</evidence>
<proteinExistence type="inferred from homology"/>
<keyword evidence="1" id="KW-0812">Transmembrane</keyword>
<name>A0A147GL21_9BURK</name>
<comment type="subunit">
    <text evidence="1">Tightly associated with the cellulose synthase catalytic subunit.</text>
</comment>
<dbReference type="Proteomes" id="UP000072741">
    <property type="component" value="Unassembled WGS sequence"/>
</dbReference>
<organism evidence="2 3">
    <name type="scientific">Pseudacidovorax intermedius</name>
    <dbReference type="NCBI Taxonomy" id="433924"/>
    <lineage>
        <taxon>Bacteria</taxon>
        <taxon>Pseudomonadati</taxon>
        <taxon>Pseudomonadota</taxon>
        <taxon>Betaproteobacteria</taxon>
        <taxon>Burkholderiales</taxon>
        <taxon>Comamonadaceae</taxon>
        <taxon>Pseudacidovorax</taxon>
    </lineage>
</organism>
<keyword evidence="1" id="KW-1133">Transmembrane helix</keyword>
<dbReference type="OrthoDB" id="7315676at2"/>
<accession>A0A147GL21</accession>
<sequence>MSPHHHLPRTLSLILGIGLLAPAAMAGPVGDAIQRLQGETWVTRSFSLADLGITRTVLMTGFDVKQEFYLPVPRNVPIAEAGIDFRGRYYKAEEARSSMLLSINGRPGYTMRVDGNEGDASQALKVDVRTITDGFLRLGVNWVNKSTEQICAYERPSNNVLAVEPDTRFTYRFTSGALASLADAWIALPARPTLIVSGKKLSKGAYDSAWRMGVAMDQAGRVTNVRSFPAVGDTVDTQGWQIPSALAGLPAFSGLAAGQARYQIRDAAEIGALVMLGAGSATGDLAIMDGALRQQINAALDALGAQLGGDADAARAFADWRGRQTALAADGMPSHMVRLATLGARPVIVMAEDAGAQAAGAFADAWRNVLIGRNAVIDKADPAEADSRTVMHPTQWGGTNPNFDVLSKGDWTVSMPLAAVAADGRLPHDLSVDLAVAPSAGQSRPVATVYWNDTLLGATRLRADGHPERIDARVPSYAIGLNNVLRVAVQRQPYYNGCNEAPQAYPVQVLRTTSIRTGEPAPDGTFVGLLPLLANKPQLAVPEAWLADATATLPRVIRIATAAGVSPVRAELVVQAQGQGFSPARPFLALQVPVDGAKVKVDVKDGHLRIAGKQAPWLDVGGLQQASAVEVVSGKGQPGVVYQALGNQPVIDKPFVLNRGDLAVLSAEGPVAWSDSSIAAHSDAPSADDGVFAEWRRHLTWGVPVLAFALLALLLLFIVAHRLNKRKKHDKS</sequence>
<comment type="pathway">
    <text evidence="1">Glycan metabolism; bacterial cellulose biosynthesis.</text>
</comment>
<protein>
    <recommendedName>
        <fullName evidence="1">Cyclic di-GMP-binding protein</fullName>
    </recommendedName>
    <alternativeName>
        <fullName evidence="1">Cellulose synthase regulatory subunit</fullName>
    </alternativeName>
</protein>